<dbReference type="EMBL" id="MLAK01000003">
    <property type="protein sequence ID" value="OHT17450.1"/>
    <property type="molecule type" value="Genomic_DNA"/>
</dbReference>
<proteinExistence type="predicted"/>
<keyword evidence="1" id="KW-0175">Coiled coil</keyword>
<organism evidence="3 4">
    <name type="scientific">Tritrichomonas foetus</name>
    <dbReference type="NCBI Taxonomy" id="1144522"/>
    <lineage>
        <taxon>Eukaryota</taxon>
        <taxon>Metamonada</taxon>
        <taxon>Parabasalia</taxon>
        <taxon>Tritrichomonadida</taxon>
        <taxon>Tritrichomonadidae</taxon>
        <taxon>Tritrichomonas</taxon>
    </lineage>
</organism>
<dbReference type="InterPro" id="IPR019159">
    <property type="entry name" value="CCDC93_CC"/>
</dbReference>
<protein>
    <recommendedName>
        <fullName evidence="2">CCDC93 coiled-coil domain-containing protein</fullName>
    </recommendedName>
</protein>
<dbReference type="OrthoDB" id="16092at2759"/>
<name>A0A1J4L206_9EUKA</name>
<feature type="coiled-coil region" evidence="1">
    <location>
        <begin position="252"/>
        <end position="308"/>
    </location>
</feature>
<dbReference type="RefSeq" id="XP_068370586.1">
    <property type="nucleotide sequence ID" value="XM_068496632.1"/>
</dbReference>
<gene>
    <name evidence="3" type="ORF">TRFO_12419</name>
</gene>
<keyword evidence="4" id="KW-1185">Reference proteome</keyword>
<dbReference type="InterPro" id="IPR039116">
    <property type="entry name" value="CCDC93"/>
</dbReference>
<comment type="caution">
    <text evidence="3">The sequence shown here is derived from an EMBL/GenBank/DDBJ whole genome shotgun (WGS) entry which is preliminary data.</text>
</comment>
<feature type="coiled-coil region" evidence="1">
    <location>
        <begin position="162"/>
        <end position="217"/>
    </location>
</feature>
<feature type="domain" description="CCDC93 coiled-coil" evidence="2">
    <location>
        <begin position="2"/>
        <end position="450"/>
    </location>
</feature>
<dbReference type="PANTHER" id="PTHR16441:SF0">
    <property type="entry name" value="COILED-COIL DOMAIN-CONTAINING PROTEIN 93"/>
    <property type="match status" value="1"/>
</dbReference>
<accession>A0A1J4L206</accession>
<evidence type="ECO:0000259" key="2">
    <source>
        <dbReference type="Pfam" id="PF09762"/>
    </source>
</evidence>
<evidence type="ECO:0000313" key="3">
    <source>
        <dbReference type="EMBL" id="OHT17450.1"/>
    </source>
</evidence>
<evidence type="ECO:0000313" key="4">
    <source>
        <dbReference type="Proteomes" id="UP000179807"/>
    </source>
</evidence>
<dbReference type="AlphaFoldDB" id="A0A1J4L206"/>
<dbReference type="Pfam" id="PF09762">
    <property type="entry name" value="CCDC93_CC"/>
    <property type="match status" value="1"/>
</dbReference>
<dbReference type="PANTHER" id="PTHR16441">
    <property type="entry name" value="FIDIPIDINE"/>
    <property type="match status" value="1"/>
</dbReference>
<dbReference type="GO" id="GO:0006893">
    <property type="term" value="P:Golgi to plasma membrane transport"/>
    <property type="evidence" value="ECO:0007669"/>
    <property type="project" value="TreeGrafter"/>
</dbReference>
<sequence>MYKRSDWDSSKPELKQIETTLLEYGRVPTLVMRQVKPGAAAVAAQQATASATASVAPRQVNSKFAAAAAAVSGKLAPGNAAAAVKPKEPTEEELQKINEERQKEMRDTIKKMVKTDADISIDGATFAALINNEEDIVAQKAKRELEHLNAVPENKITEFQLREPHEQKMQALNEELDSFKTEGRKIKIQYDESHAKLEEITELYNAASDQNTKIKRQIVKCNKIIEESQHTDDLLRAISVKDDTQRNYEIFKNQCISEMKEWQEKIEKLKEIQNSGDVDNSSMISNTLEQLEHNWEQKQSVLAEKERDLLKLRIDYDQVPTNAELTQYDKRLNELAMLGEQKVNEQKKCKQLLDALVSSQEVLGNENELFNSILKQFNKAVNDQKLQTKLLDHMDSISRKTGERKKTVTEELKQKGMILSEKDDTHRMLQENQRKYFQTIKEFQQACDELTSLRGEEE</sequence>
<dbReference type="GeneID" id="94831336"/>
<dbReference type="Proteomes" id="UP000179807">
    <property type="component" value="Unassembled WGS sequence"/>
</dbReference>
<evidence type="ECO:0000256" key="1">
    <source>
        <dbReference type="SAM" id="Coils"/>
    </source>
</evidence>
<reference evidence="3" key="1">
    <citation type="submission" date="2016-10" db="EMBL/GenBank/DDBJ databases">
        <authorList>
            <person name="Benchimol M."/>
            <person name="Almeida L.G."/>
            <person name="Vasconcelos A.T."/>
            <person name="Perreira-Neves A."/>
            <person name="Rosa I.A."/>
            <person name="Tasca T."/>
            <person name="Bogo M.R."/>
            <person name="de Souza W."/>
        </authorList>
    </citation>
    <scope>NUCLEOTIDE SEQUENCE [LARGE SCALE GENOMIC DNA]</scope>
    <source>
        <strain evidence="3">K</strain>
    </source>
</reference>
<dbReference type="VEuPathDB" id="TrichDB:TRFO_12419"/>